<dbReference type="AlphaFoldDB" id="A0A543J3W6"/>
<proteinExistence type="predicted"/>
<organism evidence="2 3">
    <name type="scientific">Thermopolyspora flexuosa</name>
    <dbReference type="NCBI Taxonomy" id="103836"/>
    <lineage>
        <taxon>Bacteria</taxon>
        <taxon>Bacillati</taxon>
        <taxon>Actinomycetota</taxon>
        <taxon>Actinomycetes</taxon>
        <taxon>Streptosporangiales</taxon>
        <taxon>Streptosporangiaceae</taxon>
        <taxon>Thermopolyspora</taxon>
    </lineage>
</organism>
<dbReference type="Pfam" id="PF11377">
    <property type="entry name" value="DUF3180"/>
    <property type="match status" value="1"/>
</dbReference>
<accession>A0A543J3W6</accession>
<name>A0A543J3W6_9ACTN</name>
<keyword evidence="1" id="KW-0472">Membrane</keyword>
<protein>
    <submittedName>
        <fullName evidence="2">Uncharacterized protein DUF3180</fullName>
    </submittedName>
</protein>
<feature type="transmembrane region" description="Helical" evidence="1">
    <location>
        <begin position="74"/>
        <end position="103"/>
    </location>
</feature>
<evidence type="ECO:0000313" key="3">
    <source>
        <dbReference type="Proteomes" id="UP000319213"/>
    </source>
</evidence>
<reference evidence="2 3" key="1">
    <citation type="submission" date="2019-06" db="EMBL/GenBank/DDBJ databases">
        <title>Sequencing the genomes of 1000 actinobacteria strains.</title>
        <authorList>
            <person name="Klenk H.-P."/>
        </authorList>
    </citation>
    <scope>NUCLEOTIDE SEQUENCE [LARGE SCALE GENOMIC DNA]</scope>
    <source>
        <strain evidence="2 3">DSM 43186</strain>
    </source>
</reference>
<sequence length="156" mass="16300">MKPSHPGLLVALVVVSAALTWAVLQGVYSEIQTLPWTAIPTVGLLALGEAYAGWSTRARILRKPGTKPVDPIAVARLVALAKASALAGSVFAGIFAGFVLRVLDLLSLPKPRHDALVGGGSFLACVLLVCAALYLEHCCRVPKDPGDTNGPRPADR</sequence>
<evidence type="ECO:0000256" key="1">
    <source>
        <dbReference type="SAM" id="Phobius"/>
    </source>
</evidence>
<keyword evidence="1" id="KW-1133">Transmembrane helix</keyword>
<gene>
    <name evidence="2" type="ORF">FHX40_4275</name>
</gene>
<comment type="caution">
    <text evidence="2">The sequence shown here is derived from an EMBL/GenBank/DDBJ whole genome shotgun (WGS) entry which is preliminary data.</text>
</comment>
<feature type="transmembrane region" description="Helical" evidence="1">
    <location>
        <begin position="115"/>
        <end position="135"/>
    </location>
</feature>
<dbReference type="OrthoDB" id="3825558at2"/>
<keyword evidence="3" id="KW-1185">Reference proteome</keyword>
<dbReference type="InterPro" id="IPR021517">
    <property type="entry name" value="DUF3180"/>
</dbReference>
<feature type="transmembrane region" description="Helical" evidence="1">
    <location>
        <begin position="34"/>
        <end position="54"/>
    </location>
</feature>
<keyword evidence="1" id="KW-0812">Transmembrane</keyword>
<dbReference type="Proteomes" id="UP000319213">
    <property type="component" value="Unassembled WGS sequence"/>
</dbReference>
<dbReference type="RefSeq" id="WP_142261226.1">
    <property type="nucleotide sequence ID" value="NZ_BMPV01000002.1"/>
</dbReference>
<dbReference type="EMBL" id="VFPQ01000001">
    <property type="protein sequence ID" value="TQM77510.1"/>
    <property type="molecule type" value="Genomic_DNA"/>
</dbReference>
<evidence type="ECO:0000313" key="2">
    <source>
        <dbReference type="EMBL" id="TQM77510.1"/>
    </source>
</evidence>